<dbReference type="GeneID" id="41979242"/>
<feature type="region of interest" description="Disordered" evidence="1">
    <location>
        <begin position="21"/>
        <end position="50"/>
    </location>
</feature>
<feature type="region of interest" description="Disordered" evidence="1">
    <location>
        <begin position="67"/>
        <end position="99"/>
    </location>
</feature>
<dbReference type="PROSITE" id="PS50181">
    <property type="entry name" value="FBOX"/>
    <property type="match status" value="1"/>
</dbReference>
<evidence type="ECO:0000313" key="3">
    <source>
        <dbReference type="EMBL" id="TPX18297.1"/>
    </source>
</evidence>
<accession>A0A507BEB4</accession>
<protein>
    <recommendedName>
        <fullName evidence="2">F-box domain-containing protein</fullName>
    </recommendedName>
</protein>
<evidence type="ECO:0000259" key="2">
    <source>
        <dbReference type="PROSITE" id="PS50181"/>
    </source>
</evidence>
<gene>
    <name evidence="3" type="ORF">E0L32_011795</name>
</gene>
<dbReference type="Proteomes" id="UP000319257">
    <property type="component" value="Unassembled WGS sequence"/>
</dbReference>
<dbReference type="OrthoDB" id="3692147at2759"/>
<comment type="caution">
    <text evidence="3">The sequence shown here is derived from an EMBL/GenBank/DDBJ whole genome shotgun (WGS) entry which is preliminary data.</text>
</comment>
<proteinExistence type="predicted"/>
<dbReference type="AlphaFoldDB" id="A0A507BEB4"/>
<name>A0A507BEB4_9PEZI</name>
<dbReference type="InterPro" id="IPR036047">
    <property type="entry name" value="F-box-like_dom_sf"/>
</dbReference>
<dbReference type="InterPro" id="IPR001810">
    <property type="entry name" value="F-box_dom"/>
</dbReference>
<dbReference type="STRING" id="1093900.A0A507BEB4"/>
<dbReference type="SUPFAM" id="SSF81383">
    <property type="entry name" value="F-box domain"/>
    <property type="match status" value="1"/>
</dbReference>
<evidence type="ECO:0000256" key="1">
    <source>
        <dbReference type="SAM" id="MobiDB-lite"/>
    </source>
</evidence>
<evidence type="ECO:0000313" key="4">
    <source>
        <dbReference type="Proteomes" id="UP000319257"/>
    </source>
</evidence>
<feature type="compositionally biased region" description="Basic and acidic residues" evidence="1">
    <location>
        <begin position="82"/>
        <end position="92"/>
    </location>
</feature>
<dbReference type="Gene3D" id="1.20.1280.50">
    <property type="match status" value="1"/>
</dbReference>
<organism evidence="3 4">
    <name type="scientific">Thyridium curvatum</name>
    <dbReference type="NCBI Taxonomy" id="1093900"/>
    <lineage>
        <taxon>Eukaryota</taxon>
        <taxon>Fungi</taxon>
        <taxon>Dikarya</taxon>
        <taxon>Ascomycota</taxon>
        <taxon>Pezizomycotina</taxon>
        <taxon>Sordariomycetes</taxon>
        <taxon>Sordariomycetidae</taxon>
        <taxon>Thyridiales</taxon>
        <taxon>Thyridiaceae</taxon>
        <taxon>Thyridium</taxon>
    </lineage>
</organism>
<sequence>MGSSMSLEKPAALDRVFARAETATAHKRPATDDDVSLATPPTKRRRLSAEEDTAVIKDILAIGGISTASKRGAPDDNDEIEDRPPKCARTESQEELCEDYDTEEKEKRCRITELPQELQLSIMKLLEPEDLFLLQRTCRTFFHMSFDRAFSQYFEEKLFQFSYPTWRTSFWKPVLDQDKIAPLIQADRFCQTCRQARSTGLVNKKRKRLLEKVIYCSGCRKKHPELLFSSIQRAAPWWKRRCIGREGHIQLCVHQTLSWEKIEELRGLGGESHTIKCNYCENQNIFQLRHPALRSWVTYNNVGTVLPVTSWQTPEYIHISTEFPVFRYEADREIDLEGLKSIWRHHSKHFWLKRITCPHIDLESDQLLAPFGAAGCACLGATPGHRERHEDRPYCCACQGEAEPGRVGKLMPRFNTSHLYCCSCCKASYSWHREGDWVCLTVDRSISLGNGPASERWLTQIVPESYSITDAKSTRHVTWCVDESCATRERWTAVGRLLRDMASKERVMKLMGRYQGN</sequence>
<keyword evidence="4" id="KW-1185">Reference proteome</keyword>
<dbReference type="EMBL" id="SKBQ01000119">
    <property type="protein sequence ID" value="TPX18297.1"/>
    <property type="molecule type" value="Genomic_DNA"/>
</dbReference>
<feature type="domain" description="F-box" evidence="2">
    <location>
        <begin position="108"/>
        <end position="157"/>
    </location>
</feature>
<dbReference type="InParanoid" id="A0A507BEB4"/>
<dbReference type="RefSeq" id="XP_031000008.1">
    <property type="nucleotide sequence ID" value="XM_031134564.1"/>
</dbReference>
<dbReference type="Pfam" id="PF12937">
    <property type="entry name" value="F-box-like"/>
    <property type="match status" value="1"/>
</dbReference>
<reference evidence="3 4" key="1">
    <citation type="submission" date="2019-06" db="EMBL/GenBank/DDBJ databases">
        <title>Draft genome sequence of the filamentous fungus Phialemoniopsis curvata isolated from diesel fuel.</title>
        <authorList>
            <person name="Varaljay V.A."/>
            <person name="Lyon W.J."/>
            <person name="Crouch A.L."/>
            <person name="Drake C.E."/>
            <person name="Hollomon J.M."/>
            <person name="Nadeau L.J."/>
            <person name="Nunn H.S."/>
            <person name="Stevenson B.S."/>
            <person name="Bojanowski C.L."/>
            <person name="Crookes-Goodson W.J."/>
        </authorList>
    </citation>
    <scope>NUCLEOTIDE SEQUENCE [LARGE SCALE GENOMIC DNA]</scope>
    <source>
        <strain evidence="3 4">D216</strain>
    </source>
</reference>